<reference evidence="1 2" key="1">
    <citation type="submission" date="2019-07" db="EMBL/GenBank/DDBJ databases">
        <title>Whole genome shotgun sequence of Sporosarcina luteola NBRC 105378.</title>
        <authorList>
            <person name="Hosoyama A."/>
            <person name="Uohara A."/>
            <person name="Ohji S."/>
            <person name="Ichikawa N."/>
        </authorList>
    </citation>
    <scope>NUCLEOTIDE SEQUENCE [LARGE SCALE GENOMIC DNA]</scope>
    <source>
        <strain evidence="1 2">NBRC 105378</strain>
    </source>
</reference>
<protein>
    <submittedName>
        <fullName evidence="1">Uncharacterized protein</fullName>
    </submittedName>
</protein>
<gene>
    <name evidence="1" type="ORF">SLU01_34260</name>
</gene>
<organism evidence="1 2">
    <name type="scientific">Sporosarcina luteola</name>
    <dbReference type="NCBI Taxonomy" id="582850"/>
    <lineage>
        <taxon>Bacteria</taxon>
        <taxon>Bacillati</taxon>
        <taxon>Bacillota</taxon>
        <taxon>Bacilli</taxon>
        <taxon>Bacillales</taxon>
        <taxon>Caryophanaceae</taxon>
        <taxon>Sporosarcina</taxon>
    </lineage>
</organism>
<keyword evidence="2" id="KW-1185">Reference proteome</keyword>
<dbReference type="RefSeq" id="WP_147060603.1">
    <property type="nucleotide sequence ID" value="NZ_BJYL01000060.1"/>
</dbReference>
<proteinExistence type="predicted"/>
<name>A0A511ZCD7_9BACL</name>
<evidence type="ECO:0000313" key="1">
    <source>
        <dbReference type="EMBL" id="GEN85114.1"/>
    </source>
</evidence>
<dbReference type="Proteomes" id="UP000321901">
    <property type="component" value="Unassembled WGS sequence"/>
</dbReference>
<comment type="caution">
    <text evidence="1">The sequence shown here is derived from an EMBL/GenBank/DDBJ whole genome shotgun (WGS) entry which is preliminary data.</text>
</comment>
<dbReference type="EMBL" id="BJYL01000060">
    <property type="protein sequence ID" value="GEN85114.1"/>
    <property type="molecule type" value="Genomic_DNA"/>
</dbReference>
<accession>A0A511ZCD7</accession>
<sequence>MSSFTLLVSDSPLTEIDHSGIAEIAVRELKQLYPINENTPEEPWHTMDDAARILHAPDESAFGQLAISVCTNPPYDLDLYSEKEYRYRVSGNWEGKFLTDFADYIKAYINTSANVQLLIFWAGNGVQELVEQSIHIDEIGPNHLELCRRENNLRLQFV</sequence>
<evidence type="ECO:0000313" key="2">
    <source>
        <dbReference type="Proteomes" id="UP000321901"/>
    </source>
</evidence>
<dbReference type="OrthoDB" id="1797524at2"/>
<dbReference type="AlphaFoldDB" id="A0A511ZCD7"/>